<dbReference type="PANTHER" id="PTHR34857:SF2">
    <property type="entry name" value="SLL0384 PROTEIN"/>
    <property type="match status" value="1"/>
</dbReference>
<keyword evidence="8" id="KW-1185">Reference proteome</keyword>
<keyword evidence="2" id="KW-1003">Cell membrane</keyword>
<dbReference type="CDD" id="cd16914">
    <property type="entry name" value="EcfT"/>
    <property type="match status" value="1"/>
</dbReference>
<proteinExistence type="predicted"/>
<comment type="caution">
    <text evidence="7">The sequence shown here is derived from an EMBL/GenBank/DDBJ whole genome shotgun (WGS) entry which is preliminary data.</text>
</comment>
<dbReference type="GO" id="GO:0005886">
    <property type="term" value="C:plasma membrane"/>
    <property type="evidence" value="ECO:0007669"/>
    <property type="project" value="UniProtKB-ARBA"/>
</dbReference>
<comment type="subcellular location">
    <subcellularLocation>
        <location evidence="1">Membrane</location>
        <topology evidence="1">Multi-pass membrane protein</topology>
    </subcellularLocation>
</comment>
<dbReference type="InterPro" id="IPR003339">
    <property type="entry name" value="ABC/ECF_trnsptr_transmembrane"/>
</dbReference>
<feature type="transmembrane region" description="Helical" evidence="6">
    <location>
        <begin position="212"/>
        <end position="232"/>
    </location>
</feature>
<organism evidence="7 8">
    <name type="scientific">Anaerococcus porci</name>
    <dbReference type="NCBI Taxonomy" id="2652269"/>
    <lineage>
        <taxon>Bacteria</taxon>
        <taxon>Bacillati</taxon>
        <taxon>Bacillota</taxon>
        <taxon>Tissierellia</taxon>
        <taxon>Tissierellales</taxon>
        <taxon>Peptoniphilaceae</taxon>
        <taxon>Anaerococcus</taxon>
    </lineage>
</organism>
<evidence type="ECO:0000313" key="7">
    <source>
        <dbReference type="EMBL" id="MSS77715.1"/>
    </source>
</evidence>
<keyword evidence="5 6" id="KW-0472">Membrane</keyword>
<accession>A0A6N7VE69</accession>
<gene>
    <name evidence="7" type="ORF">FYJ26_04705</name>
</gene>
<reference evidence="7 8" key="1">
    <citation type="submission" date="2019-08" db="EMBL/GenBank/DDBJ databases">
        <title>In-depth cultivation of the pig gut microbiome towards novel bacterial diversity and tailored functional studies.</title>
        <authorList>
            <person name="Wylensek D."/>
            <person name="Hitch T.C.A."/>
            <person name="Clavel T."/>
        </authorList>
    </citation>
    <scope>NUCLEOTIDE SEQUENCE [LARGE SCALE GENOMIC DNA]</scope>
    <source>
        <strain evidence="7 8">WCA-380-WT-2B</strain>
    </source>
</reference>
<keyword evidence="4 6" id="KW-1133">Transmembrane helix</keyword>
<evidence type="ECO:0000256" key="6">
    <source>
        <dbReference type="SAM" id="Phobius"/>
    </source>
</evidence>
<dbReference type="EMBL" id="VULQ01000004">
    <property type="protein sequence ID" value="MSS77715.1"/>
    <property type="molecule type" value="Genomic_DNA"/>
</dbReference>
<dbReference type="AlphaFoldDB" id="A0A6N7VE69"/>
<keyword evidence="3 6" id="KW-0812">Transmembrane</keyword>
<name>A0A6N7VE69_9FIRM</name>
<evidence type="ECO:0000256" key="3">
    <source>
        <dbReference type="ARBA" id="ARBA00022692"/>
    </source>
</evidence>
<dbReference type="InterPro" id="IPR051611">
    <property type="entry name" value="ECF_transporter_component"/>
</dbReference>
<dbReference type="RefSeq" id="WP_154540140.1">
    <property type="nucleotide sequence ID" value="NZ_JAXDSU010000065.1"/>
</dbReference>
<dbReference type="Proteomes" id="UP000441925">
    <property type="component" value="Unassembled WGS sequence"/>
</dbReference>
<evidence type="ECO:0000256" key="1">
    <source>
        <dbReference type="ARBA" id="ARBA00004141"/>
    </source>
</evidence>
<feature type="transmembrane region" description="Helical" evidence="6">
    <location>
        <begin position="49"/>
        <end position="69"/>
    </location>
</feature>
<feature type="transmembrane region" description="Helical" evidence="6">
    <location>
        <begin position="76"/>
        <end position="99"/>
    </location>
</feature>
<evidence type="ECO:0000313" key="8">
    <source>
        <dbReference type="Proteomes" id="UP000441925"/>
    </source>
</evidence>
<evidence type="ECO:0000256" key="2">
    <source>
        <dbReference type="ARBA" id="ARBA00022475"/>
    </source>
</evidence>
<evidence type="ECO:0000256" key="5">
    <source>
        <dbReference type="ARBA" id="ARBA00023136"/>
    </source>
</evidence>
<feature type="transmembrane region" description="Helical" evidence="6">
    <location>
        <begin position="119"/>
        <end position="135"/>
    </location>
</feature>
<evidence type="ECO:0000256" key="4">
    <source>
        <dbReference type="ARBA" id="ARBA00022989"/>
    </source>
</evidence>
<protein>
    <submittedName>
        <fullName evidence="7">Energy-coupling factor transporter transmembrane protein EcfT</fullName>
    </submittedName>
</protein>
<sequence>MRFDFRSKLFMTLVVGFIATEGTLSERYGFIGLSLALFPFFLSLFDKNYSFFIRGVIFYSLVAIYPILLRNFKDNILIVLIGIYVMIGIKIMPIVMMTYYSITTTKMSDLVKSLQKMKVPDPIIIPISVMFRFFYSIREDKKTIKEAMYMHGITMRNFFKDPGKFLEYKFVPLLMITSQTADNVAISAMTRGMKIGYPRTSISKTRIKLEDFFLISFGIFLLALYIGVKYVGI</sequence>
<dbReference type="PANTHER" id="PTHR34857">
    <property type="entry name" value="SLL0384 PROTEIN"/>
    <property type="match status" value="1"/>
</dbReference>
<dbReference type="Pfam" id="PF02361">
    <property type="entry name" value="CbiQ"/>
    <property type="match status" value="1"/>
</dbReference>